<evidence type="ECO:0000256" key="2">
    <source>
        <dbReference type="ARBA" id="ARBA00023002"/>
    </source>
</evidence>
<dbReference type="InterPro" id="IPR046373">
    <property type="entry name" value="Acyl-CoA_Oxase/DH_mid-dom_sf"/>
</dbReference>
<dbReference type="PANTHER" id="PTHR43884">
    <property type="entry name" value="ACYL-COA DEHYDROGENASE"/>
    <property type="match status" value="1"/>
</dbReference>
<dbReference type="InterPro" id="IPR013786">
    <property type="entry name" value="AcylCoA_DH/ox_N"/>
</dbReference>
<dbReference type="SUPFAM" id="SSF47203">
    <property type="entry name" value="Acyl-CoA dehydrogenase C-terminal domain-like"/>
    <property type="match status" value="1"/>
</dbReference>
<dbReference type="SUPFAM" id="SSF56645">
    <property type="entry name" value="Acyl-CoA dehydrogenase NM domain-like"/>
    <property type="match status" value="1"/>
</dbReference>
<gene>
    <name evidence="6" type="ORF">GPZ80_12850</name>
</gene>
<evidence type="ECO:0000313" key="7">
    <source>
        <dbReference type="Proteomes" id="UP000734823"/>
    </source>
</evidence>
<dbReference type="InterPro" id="IPR013107">
    <property type="entry name" value="Acyl-CoA_DH_C"/>
</dbReference>
<dbReference type="InterPro" id="IPR009100">
    <property type="entry name" value="AcylCoA_DH/oxidase_NM_dom_sf"/>
</dbReference>
<dbReference type="InterPro" id="IPR006091">
    <property type="entry name" value="Acyl-CoA_Oxase/DH_mid-dom"/>
</dbReference>
<dbReference type="Pfam" id="PF08028">
    <property type="entry name" value="Acyl-CoA_dh_2"/>
    <property type="match status" value="1"/>
</dbReference>
<dbReference type="CDD" id="cd00567">
    <property type="entry name" value="ACAD"/>
    <property type="match status" value="1"/>
</dbReference>
<dbReference type="InterPro" id="IPR036250">
    <property type="entry name" value="AcylCo_DH-like_C"/>
</dbReference>
<dbReference type="Proteomes" id="UP000734823">
    <property type="component" value="Unassembled WGS sequence"/>
</dbReference>
<dbReference type="RefSeq" id="WP_187220555.1">
    <property type="nucleotide sequence ID" value="NZ_JABVED010000006.1"/>
</dbReference>
<feature type="domain" description="Acyl-CoA dehydrogenase/oxidase N-terminal" evidence="4">
    <location>
        <begin position="36"/>
        <end position="104"/>
    </location>
</feature>
<dbReference type="InterPro" id="IPR037069">
    <property type="entry name" value="AcylCoA_DH/ox_N_sf"/>
</dbReference>
<reference evidence="6 7" key="1">
    <citation type="submission" date="2020-06" db="EMBL/GenBank/DDBJ databases">
        <title>Actinokineospora xiongansis sp. nov., isolated from soil of Baiyangdian.</title>
        <authorList>
            <person name="Zhang X."/>
        </authorList>
    </citation>
    <scope>NUCLEOTIDE SEQUENCE [LARGE SCALE GENOMIC DNA]</scope>
    <source>
        <strain evidence="6 7">HBU206404</strain>
    </source>
</reference>
<sequence>MTVIDRPVQTRSFPTAVRPDDTRFVGLAADIGAVAAAHAAEHDRDATFVAEAYDAMRERGYLALSVPDELGGLGATMRQVCYAQAELARHDGATALASAMHQYLTLMQGFRRRKGAPDAEGVLRRVAAEGIVIATSGGSDWLWPTTTAVAVEGGFRVSGRKTFCSQSPAATVVATCAVLGEEVLHFSVPLAADGVRIEETWDTLGMRGTASHDVVLEDVFVPSDKIAGRRPYGEFGVPLMAAAIHFAPVVAATYYGIAAGARDVAVHAASPQASRQVGLMDAHLREAWWSLLGAIEELGDDYGAEPAVLATVMTAKRHVVTAAIAVVDLAMDLVGGRSYFRRSPLERAYRDVRAGKFHPLTPETTLTYVGKLTLGDPGVTQ</sequence>
<dbReference type="PANTHER" id="PTHR43884:SF25">
    <property type="entry name" value="ACYL-COA DEHYDROGENASE YDBM-RELATED"/>
    <property type="match status" value="1"/>
</dbReference>
<feature type="domain" description="Acyl-CoA dehydrogenase C-terminal" evidence="5">
    <location>
        <begin position="268"/>
        <end position="359"/>
    </location>
</feature>
<dbReference type="Pfam" id="PF02770">
    <property type="entry name" value="Acyl-CoA_dh_M"/>
    <property type="match status" value="1"/>
</dbReference>
<evidence type="ECO:0000256" key="1">
    <source>
        <dbReference type="ARBA" id="ARBA00022630"/>
    </source>
</evidence>
<organism evidence="6 7">
    <name type="scientific">Actinokineospora xionganensis</name>
    <dbReference type="NCBI Taxonomy" id="2684470"/>
    <lineage>
        <taxon>Bacteria</taxon>
        <taxon>Bacillati</taxon>
        <taxon>Actinomycetota</taxon>
        <taxon>Actinomycetes</taxon>
        <taxon>Pseudonocardiales</taxon>
        <taxon>Pseudonocardiaceae</taxon>
        <taxon>Actinokineospora</taxon>
    </lineage>
</organism>
<accession>A0ABR7L6Q9</accession>
<dbReference type="Gene3D" id="2.40.110.10">
    <property type="entry name" value="Butyryl-CoA Dehydrogenase, subunit A, domain 2"/>
    <property type="match status" value="1"/>
</dbReference>
<dbReference type="Gene3D" id="1.10.540.10">
    <property type="entry name" value="Acyl-CoA dehydrogenase/oxidase, N-terminal domain"/>
    <property type="match status" value="1"/>
</dbReference>
<keyword evidence="2" id="KW-0560">Oxidoreductase</keyword>
<proteinExistence type="predicted"/>
<evidence type="ECO:0000259" key="4">
    <source>
        <dbReference type="Pfam" id="PF02771"/>
    </source>
</evidence>
<evidence type="ECO:0000259" key="5">
    <source>
        <dbReference type="Pfam" id="PF08028"/>
    </source>
</evidence>
<comment type="caution">
    <text evidence="6">The sequence shown here is derived from an EMBL/GenBank/DDBJ whole genome shotgun (WGS) entry which is preliminary data.</text>
</comment>
<protein>
    <submittedName>
        <fullName evidence="6">Acyl-CoA/acyl-ACP dehydrogenase</fullName>
    </submittedName>
</protein>
<evidence type="ECO:0000259" key="3">
    <source>
        <dbReference type="Pfam" id="PF02770"/>
    </source>
</evidence>
<dbReference type="PIRSF" id="PIRSF016578">
    <property type="entry name" value="HsaA"/>
    <property type="match status" value="1"/>
</dbReference>
<name>A0ABR7L6Q9_9PSEU</name>
<keyword evidence="7" id="KW-1185">Reference proteome</keyword>
<dbReference type="Pfam" id="PF02771">
    <property type="entry name" value="Acyl-CoA_dh_N"/>
    <property type="match status" value="1"/>
</dbReference>
<dbReference type="EMBL" id="JABVED010000006">
    <property type="protein sequence ID" value="MBC6448056.1"/>
    <property type="molecule type" value="Genomic_DNA"/>
</dbReference>
<keyword evidence="1" id="KW-0285">Flavoprotein</keyword>
<feature type="domain" description="Acyl-CoA oxidase/dehydrogenase middle" evidence="3">
    <location>
        <begin position="136"/>
        <end position="219"/>
    </location>
</feature>
<dbReference type="Gene3D" id="1.20.140.10">
    <property type="entry name" value="Butyryl-CoA Dehydrogenase, subunit A, domain 3"/>
    <property type="match status" value="1"/>
</dbReference>
<evidence type="ECO:0000313" key="6">
    <source>
        <dbReference type="EMBL" id="MBC6448056.1"/>
    </source>
</evidence>